<dbReference type="Proteomes" id="UP000754495">
    <property type="component" value="Unassembled WGS sequence"/>
</dbReference>
<organism evidence="1 2">
    <name type="scientific">Amycolatopsis viridis</name>
    <dbReference type="NCBI Taxonomy" id="185678"/>
    <lineage>
        <taxon>Bacteria</taxon>
        <taxon>Bacillati</taxon>
        <taxon>Actinomycetota</taxon>
        <taxon>Actinomycetes</taxon>
        <taxon>Pseudonocardiales</taxon>
        <taxon>Pseudonocardiaceae</taxon>
        <taxon>Amycolatopsis</taxon>
    </lineage>
</organism>
<evidence type="ECO:0008006" key="3">
    <source>
        <dbReference type="Google" id="ProtNLM"/>
    </source>
</evidence>
<proteinExistence type="predicted"/>
<gene>
    <name evidence="1" type="ORF">FHX46_002878</name>
</gene>
<comment type="caution">
    <text evidence="1">The sequence shown here is derived from an EMBL/GenBank/DDBJ whole genome shotgun (WGS) entry which is preliminary data.</text>
</comment>
<keyword evidence="2" id="KW-1185">Reference proteome</keyword>
<protein>
    <recommendedName>
        <fullName evidence="3">Helix-hairpin-helix domain-containing protein</fullName>
    </recommendedName>
</protein>
<evidence type="ECO:0000313" key="1">
    <source>
        <dbReference type="EMBL" id="NIH80348.1"/>
    </source>
</evidence>
<dbReference type="SUPFAM" id="SSF47789">
    <property type="entry name" value="C-terminal domain of RNA polymerase alpha subunit"/>
    <property type="match status" value="1"/>
</dbReference>
<dbReference type="RefSeq" id="WP_167114451.1">
    <property type="nucleotide sequence ID" value="NZ_JAANOU010000001.1"/>
</dbReference>
<evidence type="ECO:0000313" key="2">
    <source>
        <dbReference type="Proteomes" id="UP000754495"/>
    </source>
</evidence>
<accession>A0ABX0SU07</accession>
<name>A0ABX0SU07_9PSEU</name>
<dbReference type="EMBL" id="JAANOU010000001">
    <property type="protein sequence ID" value="NIH80348.1"/>
    <property type="molecule type" value="Genomic_DNA"/>
</dbReference>
<sequence length="170" mass="17511">MTTVAQLRKAAAYLPEAVEDGGVFTVAGKPFAALAEGRRAHLHLCAADAAEVVAACPSAERVTGGVRIPLADITGQQLNHWVRRAWLAQAPERLARQAGAAETAAAGAVGDLPAGIGRPATRALTAAGITTLDQVAERTEDELLALHGVGPRAIRILRETLAESGRSLAG</sequence>
<dbReference type="Gene3D" id="1.10.150.20">
    <property type="entry name" value="5' to 3' exonuclease, C-terminal subdomain"/>
    <property type="match status" value="1"/>
</dbReference>
<reference evidence="1 2" key="1">
    <citation type="submission" date="2020-03" db="EMBL/GenBank/DDBJ databases">
        <title>Sequencing the genomes of 1000 actinobacteria strains.</title>
        <authorList>
            <person name="Klenk H.-P."/>
        </authorList>
    </citation>
    <scope>NUCLEOTIDE SEQUENCE [LARGE SCALE GENOMIC DNA]</scope>
    <source>
        <strain evidence="1 2">DSM 45668</strain>
    </source>
</reference>